<dbReference type="CDD" id="cd00009">
    <property type="entry name" value="AAA"/>
    <property type="match status" value="1"/>
</dbReference>
<dbReference type="PROSITE" id="PS00871">
    <property type="entry name" value="CLPAB_2"/>
    <property type="match status" value="1"/>
</dbReference>
<evidence type="ECO:0000259" key="6">
    <source>
        <dbReference type="PROSITE" id="PS50151"/>
    </source>
</evidence>
<dbReference type="GO" id="GO:0006508">
    <property type="term" value="P:proteolysis"/>
    <property type="evidence" value="ECO:0007669"/>
    <property type="project" value="UniProtKB-KW"/>
</dbReference>
<evidence type="ECO:0000256" key="2">
    <source>
        <dbReference type="ARBA" id="ARBA00022840"/>
    </source>
</evidence>
<organism evidence="7 8">
    <name type="scientific">Streptococcus suis</name>
    <dbReference type="NCBI Taxonomy" id="1307"/>
    <lineage>
        <taxon>Bacteria</taxon>
        <taxon>Bacillati</taxon>
        <taxon>Bacillota</taxon>
        <taxon>Bacilli</taxon>
        <taxon>Lactobacillales</taxon>
        <taxon>Streptococcaceae</taxon>
        <taxon>Streptococcus</taxon>
    </lineage>
</organism>
<evidence type="ECO:0000256" key="5">
    <source>
        <dbReference type="SAM" id="MobiDB-lite"/>
    </source>
</evidence>
<dbReference type="CDD" id="cd19499">
    <property type="entry name" value="RecA-like_ClpB_Hsp104-like"/>
    <property type="match status" value="1"/>
</dbReference>
<dbReference type="InterPro" id="IPR050130">
    <property type="entry name" value="ClpA_ClpB"/>
</dbReference>
<dbReference type="Gene3D" id="1.10.8.60">
    <property type="match status" value="2"/>
</dbReference>
<dbReference type="AlphaFoldDB" id="A0A426G4V8"/>
<reference evidence="7 8" key="1">
    <citation type="submission" date="2018-11" db="EMBL/GenBank/DDBJ databases">
        <title>Changes in penicillin susceptibility of Streptococcus suis isolates by amino acid alterations in the penicillin-binding protein.</title>
        <authorList>
            <person name="Niemann L."/>
            <person name="Eichhorn I."/>
        </authorList>
    </citation>
    <scope>NUCLEOTIDE SEQUENCE [LARGE SCALE GENOMIC DNA]</scope>
    <source>
        <strain evidence="7 8">IMT40738</strain>
    </source>
</reference>
<dbReference type="PANTHER" id="PTHR11638:SF175">
    <property type="entry name" value="ATP-DEPENDENT CLP PROTEASE, ATP-BINDING SUBUNIT CLPC"/>
    <property type="match status" value="1"/>
</dbReference>
<dbReference type="SMART" id="SM00382">
    <property type="entry name" value="AAA"/>
    <property type="match status" value="2"/>
</dbReference>
<dbReference type="Proteomes" id="UP000278566">
    <property type="component" value="Unassembled WGS sequence"/>
</dbReference>
<dbReference type="Pfam" id="PF10431">
    <property type="entry name" value="ClpB_D2-small"/>
    <property type="match status" value="1"/>
</dbReference>
<dbReference type="Pfam" id="PF07724">
    <property type="entry name" value="AAA_2"/>
    <property type="match status" value="1"/>
</dbReference>
<dbReference type="InterPro" id="IPR028299">
    <property type="entry name" value="ClpA/B_CS2"/>
</dbReference>
<dbReference type="EMBL" id="RRZO01000038">
    <property type="protein sequence ID" value="RRN49996.1"/>
    <property type="molecule type" value="Genomic_DNA"/>
</dbReference>
<protein>
    <submittedName>
        <fullName evidence="7">ATP-dependent Clp protease ATP-binding subunit</fullName>
    </submittedName>
</protein>
<dbReference type="InterPro" id="IPR003593">
    <property type="entry name" value="AAA+_ATPase"/>
</dbReference>
<gene>
    <name evidence="7" type="ORF">EI220_07940</name>
</gene>
<dbReference type="PANTHER" id="PTHR11638">
    <property type="entry name" value="ATP-DEPENDENT CLP PROTEASE"/>
    <property type="match status" value="1"/>
</dbReference>
<dbReference type="GO" id="GO:0005737">
    <property type="term" value="C:cytoplasm"/>
    <property type="evidence" value="ECO:0007669"/>
    <property type="project" value="TreeGrafter"/>
</dbReference>
<dbReference type="InterPro" id="IPR027417">
    <property type="entry name" value="P-loop_NTPase"/>
</dbReference>
<dbReference type="GO" id="GO:0008233">
    <property type="term" value="F:peptidase activity"/>
    <property type="evidence" value="ECO:0007669"/>
    <property type="project" value="UniProtKB-KW"/>
</dbReference>
<feature type="region of interest" description="Disordered" evidence="5">
    <location>
        <begin position="62"/>
        <end position="109"/>
    </location>
</feature>
<accession>A0A426G4V8</accession>
<dbReference type="InterPro" id="IPR019489">
    <property type="entry name" value="Clp_ATPase_C"/>
</dbReference>
<dbReference type="InterPro" id="IPR041546">
    <property type="entry name" value="ClpA/ClpB_AAA_lid"/>
</dbReference>
<dbReference type="FunFam" id="3.40.50.300:FF:000025">
    <property type="entry name" value="ATP-dependent Clp protease subunit"/>
    <property type="match status" value="1"/>
</dbReference>
<dbReference type="GO" id="GO:0034605">
    <property type="term" value="P:cellular response to heat"/>
    <property type="evidence" value="ECO:0007669"/>
    <property type="project" value="TreeGrafter"/>
</dbReference>
<dbReference type="FunFam" id="3.40.50.300:FF:000010">
    <property type="entry name" value="Chaperone clpB 1, putative"/>
    <property type="match status" value="1"/>
</dbReference>
<keyword evidence="3 4" id="KW-0143">Chaperone</keyword>
<dbReference type="InterPro" id="IPR001943">
    <property type="entry name" value="UVR_dom"/>
</dbReference>
<dbReference type="SUPFAM" id="SSF52540">
    <property type="entry name" value="P-loop containing nucleoside triphosphate hydrolases"/>
    <property type="match status" value="2"/>
</dbReference>
<proteinExistence type="inferred from homology"/>
<dbReference type="GO" id="GO:0016887">
    <property type="term" value="F:ATP hydrolysis activity"/>
    <property type="evidence" value="ECO:0007669"/>
    <property type="project" value="InterPro"/>
</dbReference>
<evidence type="ECO:0000256" key="3">
    <source>
        <dbReference type="ARBA" id="ARBA00023186"/>
    </source>
</evidence>
<dbReference type="PRINTS" id="PR00300">
    <property type="entry name" value="CLPPROTEASEA"/>
</dbReference>
<dbReference type="Pfam" id="PF00004">
    <property type="entry name" value="AAA"/>
    <property type="match status" value="1"/>
</dbReference>
<dbReference type="Gene3D" id="3.40.50.300">
    <property type="entry name" value="P-loop containing nucleotide triphosphate hydrolases"/>
    <property type="match status" value="2"/>
</dbReference>
<keyword evidence="2 4" id="KW-0067">ATP-binding</keyword>
<evidence type="ECO:0000313" key="7">
    <source>
        <dbReference type="EMBL" id="RRN49996.1"/>
    </source>
</evidence>
<dbReference type="InterPro" id="IPR001270">
    <property type="entry name" value="ClpA/B"/>
</dbReference>
<evidence type="ECO:0000313" key="8">
    <source>
        <dbReference type="Proteomes" id="UP000278566"/>
    </source>
</evidence>
<keyword evidence="1 4" id="KW-0547">Nucleotide-binding</keyword>
<comment type="caution">
    <text evidence="7">The sequence shown here is derived from an EMBL/GenBank/DDBJ whole genome shotgun (WGS) entry which is preliminary data.</text>
</comment>
<name>A0A426G4V8_STRSU</name>
<evidence type="ECO:0000256" key="1">
    <source>
        <dbReference type="ARBA" id="ARBA00022741"/>
    </source>
</evidence>
<dbReference type="RefSeq" id="WP_125065435.1">
    <property type="nucleotide sequence ID" value="NZ_RRZO01000038.1"/>
</dbReference>
<dbReference type="InterPro" id="IPR018368">
    <property type="entry name" value="ClpA/B_CS1"/>
</dbReference>
<evidence type="ECO:0000256" key="4">
    <source>
        <dbReference type="RuleBase" id="RU004432"/>
    </source>
</evidence>
<dbReference type="PROSITE" id="PS00870">
    <property type="entry name" value="CLPAB_1"/>
    <property type="match status" value="1"/>
</dbReference>
<dbReference type="Pfam" id="PF17871">
    <property type="entry name" value="AAA_lid_9"/>
    <property type="match status" value="1"/>
</dbReference>
<dbReference type="Gene3D" id="4.10.860.10">
    <property type="entry name" value="UVR domain"/>
    <property type="match status" value="1"/>
</dbReference>
<dbReference type="InterPro" id="IPR003959">
    <property type="entry name" value="ATPase_AAA_core"/>
</dbReference>
<feature type="domain" description="UVR" evidence="6">
    <location>
        <begin position="363"/>
        <end position="398"/>
    </location>
</feature>
<keyword evidence="7" id="KW-0378">Hydrolase</keyword>
<dbReference type="GO" id="GO:0005524">
    <property type="term" value="F:ATP binding"/>
    <property type="evidence" value="ECO:0007669"/>
    <property type="project" value="UniProtKB-KW"/>
</dbReference>
<keyword evidence="7" id="KW-0645">Protease</keyword>
<dbReference type="SMART" id="SM01086">
    <property type="entry name" value="ClpB_D2-small"/>
    <property type="match status" value="1"/>
</dbReference>
<comment type="similarity">
    <text evidence="4">Belongs to the ClpA/ClpB family.</text>
</comment>
<sequence>MLCKNCNINDATIHLYTNLNGKQQQVDLCHNCYQIMKTDPNNAILRGLGDLTNPNNMDPFSEFFNHLGGYPGNTPAGKNREQTPPTQAGGHNGRGGQTPPPQQPQQPNGLLEEFGINVTEIARRGDIDPVIGRDQEITRVIEILNRRTKNNPVLIGEPGVGKTAVVEGLAQKIVDGDVPQKLRDKEVIRLDVVSLVQGTGIRGQFEERMQKLMEEIRNRREIILFIDEIHEIVGAGSAGDGNMDAGNILKPALARGEMQLVGATTLNEYRIIEKDAALERRMQPVKVEEPSVEETITILKGIQNKYQDYHHVKYSDAAIEAAAVLSNHYIQDRFLPDKAIDLLDEAGSKMNLTLNFIDPKEIDQRLIDAENRKAQATRDEDYEKAAYFRDQIAKYKEMQKATISEEDIPLITEKEIEAIVEQKTNIPVGDLKEKEQSQLVNLASDLKAHVIGQDEAVDKIAKAIRRNRVGLGAPNRPIGSFLFVGPTGVGKTELSKQLAIELFGSADSMIRFDMSEYMEKHAVAKLVGAPPGYVGYEEAGQLTEKVRRNPYSLILLDEVEKAHPDVMHMFLQVLDDGRLTDGQGRTVSFKDTIIIMTSNAGTGKVEASVGFGAAMEGRTQSVLGQLSNFFTPEFMNRFDGIIEFQPLSKENLLEIVSLMLDDVNKRLSHNGISLHVTDKVKEKLVDLGYDPKMGARPLRRTIQDQIEDAITDFYLEHPAEKDLRAVMSSKGTIQIKAQTKTK</sequence>
<dbReference type="PROSITE" id="PS50151">
    <property type="entry name" value="UVR"/>
    <property type="match status" value="1"/>
</dbReference>